<proteinExistence type="predicted"/>
<reference evidence="1" key="1">
    <citation type="submission" date="2018-05" db="EMBL/GenBank/DDBJ databases">
        <authorList>
            <person name="Lanie J.A."/>
            <person name="Ng W.-L."/>
            <person name="Kazmierczak K.M."/>
            <person name="Andrzejewski T.M."/>
            <person name="Davidsen T.M."/>
            <person name="Wayne K.J."/>
            <person name="Tettelin H."/>
            <person name="Glass J.I."/>
            <person name="Rusch D."/>
            <person name="Podicherti R."/>
            <person name="Tsui H.-C.T."/>
            <person name="Winkler M.E."/>
        </authorList>
    </citation>
    <scope>NUCLEOTIDE SEQUENCE</scope>
</reference>
<protein>
    <submittedName>
        <fullName evidence="1">Uncharacterized protein</fullName>
    </submittedName>
</protein>
<evidence type="ECO:0000313" key="1">
    <source>
        <dbReference type="EMBL" id="SVC80497.1"/>
    </source>
</evidence>
<name>A0A382Q633_9ZZZZ</name>
<accession>A0A382Q633</accession>
<dbReference type="EMBL" id="UINC01111923">
    <property type="protein sequence ID" value="SVC80497.1"/>
    <property type="molecule type" value="Genomic_DNA"/>
</dbReference>
<organism evidence="1">
    <name type="scientific">marine metagenome</name>
    <dbReference type="NCBI Taxonomy" id="408172"/>
    <lineage>
        <taxon>unclassified sequences</taxon>
        <taxon>metagenomes</taxon>
        <taxon>ecological metagenomes</taxon>
    </lineage>
</organism>
<sequence>MARKKTMNFKSKKSYKKWAAWGATHNKAGRKVTNAKSVFKTTKGNTPVRIKGKVYRPKHKK</sequence>
<dbReference type="AlphaFoldDB" id="A0A382Q633"/>
<gene>
    <name evidence="1" type="ORF">METZ01_LOCUS333351</name>
</gene>